<feature type="compositionally biased region" description="Polar residues" evidence="1">
    <location>
        <begin position="14"/>
        <end position="30"/>
    </location>
</feature>
<name>A0A0A9HQL9_ARUDO</name>
<protein>
    <submittedName>
        <fullName evidence="2">Uncharacterized protein</fullName>
    </submittedName>
</protein>
<accession>A0A0A9HQL9</accession>
<reference evidence="2" key="2">
    <citation type="journal article" date="2015" name="Data Brief">
        <title>Shoot transcriptome of the giant reed, Arundo donax.</title>
        <authorList>
            <person name="Barrero R.A."/>
            <person name="Guerrero F.D."/>
            <person name="Moolhuijzen P."/>
            <person name="Goolsby J.A."/>
            <person name="Tidwell J."/>
            <person name="Bellgard S.E."/>
            <person name="Bellgard M.I."/>
        </authorList>
    </citation>
    <scope>NUCLEOTIDE SEQUENCE</scope>
    <source>
        <tissue evidence="2">Shoot tissue taken approximately 20 cm above the soil surface</tissue>
    </source>
</reference>
<proteinExistence type="predicted"/>
<dbReference type="AlphaFoldDB" id="A0A0A9HQL9"/>
<evidence type="ECO:0000313" key="2">
    <source>
        <dbReference type="EMBL" id="JAE37176.1"/>
    </source>
</evidence>
<organism evidence="2">
    <name type="scientific">Arundo donax</name>
    <name type="common">Giant reed</name>
    <name type="synonym">Donax arundinaceus</name>
    <dbReference type="NCBI Taxonomy" id="35708"/>
    <lineage>
        <taxon>Eukaryota</taxon>
        <taxon>Viridiplantae</taxon>
        <taxon>Streptophyta</taxon>
        <taxon>Embryophyta</taxon>
        <taxon>Tracheophyta</taxon>
        <taxon>Spermatophyta</taxon>
        <taxon>Magnoliopsida</taxon>
        <taxon>Liliopsida</taxon>
        <taxon>Poales</taxon>
        <taxon>Poaceae</taxon>
        <taxon>PACMAD clade</taxon>
        <taxon>Arundinoideae</taxon>
        <taxon>Arundineae</taxon>
        <taxon>Arundo</taxon>
    </lineage>
</organism>
<sequence length="30" mass="3401">MLSRKTSVTDEHLFSTSYPTRSHCNASKTD</sequence>
<feature type="region of interest" description="Disordered" evidence="1">
    <location>
        <begin position="1"/>
        <end position="30"/>
    </location>
</feature>
<evidence type="ECO:0000256" key="1">
    <source>
        <dbReference type="SAM" id="MobiDB-lite"/>
    </source>
</evidence>
<dbReference type="EMBL" id="GBRH01160720">
    <property type="protein sequence ID" value="JAE37176.1"/>
    <property type="molecule type" value="Transcribed_RNA"/>
</dbReference>
<reference evidence="2" key="1">
    <citation type="submission" date="2014-09" db="EMBL/GenBank/DDBJ databases">
        <authorList>
            <person name="Magalhaes I.L.F."/>
            <person name="Oliveira U."/>
            <person name="Santos F.R."/>
            <person name="Vidigal T.H.D.A."/>
            <person name="Brescovit A.D."/>
            <person name="Santos A.J."/>
        </authorList>
    </citation>
    <scope>NUCLEOTIDE SEQUENCE</scope>
    <source>
        <tissue evidence="2">Shoot tissue taken approximately 20 cm above the soil surface</tissue>
    </source>
</reference>